<comment type="cofactor">
    <cofactor evidence="2">
        <name>Zn(2+)</name>
        <dbReference type="ChEBI" id="CHEBI:29105"/>
    </cofactor>
</comment>
<dbReference type="GO" id="GO:0008270">
    <property type="term" value="F:zinc ion binding"/>
    <property type="evidence" value="ECO:0007669"/>
    <property type="project" value="InterPro"/>
</dbReference>
<dbReference type="FunFam" id="3.30.2010.30:FF:000002">
    <property type="entry name" value="Putative aminopeptidase N"/>
    <property type="match status" value="1"/>
</dbReference>
<evidence type="ECO:0000259" key="14">
    <source>
        <dbReference type="Pfam" id="PF01433"/>
    </source>
</evidence>
<dbReference type="FunFam" id="1.10.390.10:FF:000002">
    <property type="entry name" value="Aminopeptidase N"/>
    <property type="match status" value="1"/>
</dbReference>
<dbReference type="Pfam" id="PF01433">
    <property type="entry name" value="Peptidase_M1"/>
    <property type="match status" value="1"/>
</dbReference>
<dbReference type="InterPro" id="IPR001930">
    <property type="entry name" value="Peptidase_M1"/>
</dbReference>
<dbReference type="Pfam" id="PF17432">
    <property type="entry name" value="DUF3458_C"/>
    <property type="match status" value="1"/>
</dbReference>
<dbReference type="InterPro" id="IPR012779">
    <property type="entry name" value="Peptidase_M1_pepN"/>
</dbReference>
<keyword evidence="9" id="KW-0378">Hydrolase</keyword>
<sequence>MSQPRIHYRSDYRPSPFLINAVDLVFDLRDDDVRVESRLMVCRNPAAEPGQPLVLDGSAELLSVALDGEPLPVTAYALDDETLTIRDVPDSFTLEVVTRVDPYANTSLMGLYASRGNLFTQCEPEGFRKITYYLDRPDVMAKFSTTIVADRQRFPVLLSNGNRVGEGQTDRRRHWVKWVDPYRKPSYLFALVAAKLTCLSDSFTTRSGRQVALEIWVEPQDIDKSQHAMTSLKKAMAWDETRFGLEYDLDTFMVVAVSDFNMGAMENKGLNIFNTRYVLASRATATDADFDAIESVIGHEYFHNWTGNRVTCRDWFQLSLKEGLTVFRDQEFSADMGSRAVKRIEDVKALRAMQFPEDAGPMAHPIRPESYIEMNNFYTMTVYEKGAEVVRMYHTLLGEEGFQKGMRLYVKRHDGQAATCDDFRAAMADANGVDLTRFGRWYTQAGTPHLAVSAQYSELGQTLTLTVRQTTPPTPGQPDKQPLHIPLAIGLLAPDGRELPLTLAHDNEPGPTRRVLSLTEAEQHFTFVGIEARPVPSLLRGFSAPVRLDYPYTDAELAFLLANDPDDFARWEAGQTLAGRVLRTLYAADAAGEALEVPDEFIAAWSAVLGDHSLDPAFVALALTLPGETELLETLEEVDPVRLVRVRELVRRELGRRLRSDWLAVYEACSRTEFSHEDKGWRALKQLSLACLVAAGEATAVALARQQVAGADNMTDQIGALVALRDLAAPEREAAFSEFGLRWQDDALVMDKWFALQAAASREDTLEVVQGLMQHPAFALSNPNKVRALLGSFGRNLAVFHRADGAGYALMADQVLAVDAINPQVAARLVTAFNRWRKVGPARRELMQAALQRIAAAPDLSKDVYEIVSKSLALDD</sequence>
<dbReference type="Gene3D" id="1.25.50.10">
    <property type="entry name" value="Peptidase M1, alanyl aminopeptidase, C-terminal domain"/>
    <property type="match status" value="1"/>
</dbReference>
<dbReference type="CDD" id="cd09600">
    <property type="entry name" value="M1_APN"/>
    <property type="match status" value="1"/>
</dbReference>
<dbReference type="InterPro" id="IPR027268">
    <property type="entry name" value="Peptidase_M4/M1_CTD_sf"/>
</dbReference>
<dbReference type="InterPro" id="IPR024601">
    <property type="entry name" value="Peptidase_M1_pepN_C"/>
</dbReference>
<evidence type="ECO:0000256" key="13">
    <source>
        <dbReference type="NCBIfam" id="TIGR02414"/>
    </source>
</evidence>
<keyword evidence="7" id="KW-0645">Protease</keyword>
<dbReference type="NCBIfam" id="TIGR02414">
    <property type="entry name" value="pepN_proteo"/>
    <property type="match status" value="1"/>
</dbReference>
<evidence type="ECO:0000313" key="18">
    <source>
        <dbReference type="EMBL" id="ASJ25305.1"/>
    </source>
</evidence>
<feature type="domain" description="Peptidase M1 alanyl aminopeptidase Ig-like fold" evidence="15">
    <location>
        <begin position="446"/>
        <end position="550"/>
    </location>
</feature>
<evidence type="ECO:0000313" key="19">
    <source>
        <dbReference type="Proteomes" id="UP000197424"/>
    </source>
</evidence>
<keyword evidence="10" id="KW-0862">Zinc</keyword>
<proteinExistence type="inferred from homology"/>
<dbReference type="OrthoDB" id="100605at2"/>
<dbReference type="InterPro" id="IPR045357">
    <property type="entry name" value="Aminopeptidase_N-like_N"/>
</dbReference>
<evidence type="ECO:0000259" key="16">
    <source>
        <dbReference type="Pfam" id="PF17432"/>
    </source>
</evidence>
<evidence type="ECO:0000256" key="4">
    <source>
        <dbReference type="ARBA" id="ARBA00012564"/>
    </source>
</evidence>
<dbReference type="Gene3D" id="1.10.390.10">
    <property type="entry name" value="Neutral Protease Domain 2"/>
    <property type="match status" value="1"/>
</dbReference>
<dbReference type="Gene3D" id="3.30.2010.30">
    <property type="match status" value="1"/>
</dbReference>
<dbReference type="PANTHER" id="PTHR46322">
    <property type="entry name" value="PUROMYCIN-SENSITIVE AMINOPEPTIDASE"/>
    <property type="match status" value="1"/>
</dbReference>
<evidence type="ECO:0000256" key="10">
    <source>
        <dbReference type="ARBA" id="ARBA00022833"/>
    </source>
</evidence>
<reference evidence="19" key="1">
    <citation type="submission" date="2017-06" db="EMBL/GenBank/DDBJ databases">
        <title>Whole genome sequence of Laribacter hongkongensis LHGZ1.</title>
        <authorList>
            <person name="Chen D."/>
            <person name="Wu H."/>
            <person name="Chen J."/>
        </authorList>
    </citation>
    <scope>NUCLEOTIDE SEQUENCE [LARGE SCALE GENOMIC DNA]</scope>
    <source>
        <strain evidence="19">LHGZ1</strain>
    </source>
</reference>
<comment type="function">
    <text evidence="12">Aminopeptidase N is involved in the degradation of intracellular peptides generated by protein breakdown during normal growth as well as in response to nutrient starvation.</text>
</comment>
<dbReference type="InterPro" id="IPR042097">
    <property type="entry name" value="Aminopeptidase_N-like_N_sf"/>
</dbReference>
<evidence type="ECO:0000256" key="9">
    <source>
        <dbReference type="ARBA" id="ARBA00022801"/>
    </source>
</evidence>
<dbReference type="FunFam" id="2.60.40.1840:FF:000001">
    <property type="entry name" value="Aminopeptidase N"/>
    <property type="match status" value="1"/>
</dbReference>
<gene>
    <name evidence="18" type="primary">pepN</name>
    <name evidence="18" type="ORF">LHGZ1_2474</name>
</gene>
<dbReference type="Gene3D" id="2.60.40.1730">
    <property type="entry name" value="tricorn interacting facor f3 domain"/>
    <property type="match status" value="1"/>
</dbReference>
<dbReference type="Pfam" id="PF11940">
    <property type="entry name" value="DUF3458"/>
    <property type="match status" value="1"/>
</dbReference>
<dbReference type="EMBL" id="CP022115">
    <property type="protein sequence ID" value="ASJ25305.1"/>
    <property type="molecule type" value="Genomic_DNA"/>
</dbReference>
<keyword evidence="8" id="KW-0479">Metal-binding</keyword>
<dbReference type="GO" id="GO:0008237">
    <property type="term" value="F:metallopeptidase activity"/>
    <property type="evidence" value="ECO:0007669"/>
    <property type="project" value="UniProtKB-UniRule"/>
</dbReference>
<evidence type="ECO:0000256" key="11">
    <source>
        <dbReference type="ARBA" id="ARBA00023049"/>
    </source>
</evidence>
<accession>A0A248LL75</accession>
<feature type="domain" description="Peptidase M1 membrane alanine aminopeptidase" evidence="14">
    <location>
        <begin position="228"/>
        <end position="438"/>
    </location>
</feature>
<comment type="similarity">
    <text evidence="3">Belongs to the peptidase M1 family.</text>
</comment>
<evidence type="ECO:0000259" key="17">
    <source>
        <dbReference type="Pfam" id="PF17900"/>
    </source>
</evidence>
<dbReference type="InterPro" id="IPR014782">
    <property type="entry name" value="Peptidase_M1_dom"/>
</dbReference>
<evidence type="ECO:0000256" key="6">
    <source>
        <dbReference type="ARBA" id="ARBA00022438"/>
    </source>
</evidence>
<dbReference type="InterPro" id="IPR035414">
    <property type="entry name" value="Peptidase_M1_pepN_Ig-like"/>
</dbReference>
<evidence type="ECO:0000256" key="5">
    <source>
        <dbReference type="ARBA" id="ARBA00015611"/>
    </source>
</evidence>
<evidence type="ECO:0000256" key="3">
    <source>
        <dbReference type="ARBA" id="ARBA00010136"/>
    </source>
</evidence>
<dbReference type="EC" id="3.4.11.2" evidence="4 13"/>
<dbReference type="SUPFAM" id="SSF63737">
    <property type="entry name" value="Leukotriene A4 hydrolase N-terminal domain"/>
    <property type="match status" value="1"/>
</dbReference>
<evidence type="ECO:0000256" key="1">
    <source>
        <dbReference type="ARBA" id="ARBA00000098"/>
    </source>
</evidence>
<dbReference type="Pfam" id="PF17900">
    <property type="entry name" value="Peptidase_M1_N"/>
    <property type="match status" value="1"/>
</dbReference>
<dbReference type="Proteomes" id="UP000197424">
    <property type="component" value="Chromosome"/>
</dbReference>
<protein>
    <recommendedName>
        <fullName evidence="5 13">Aminopeptidase N</fullName>
        <ecNumber evidence="4 13">3.4.11.2</ecNumber>
    </recommendedName>
</protein>
<keyword evidence="11" id="KW-0482">Metalloprotease</keyword>
<keyword evidence="6" id="KW-0031">Aminopeptidase</keyword>
<evidence type="ECO:0000256" key="2">
    <source>
        <dbReference type="ARBA" id="ARBA00001947"/>
    </source>
</evidence>
<dbReference type="FunFam" id="2.60.40.1730:FF:000005">
    <property type="entry name" value="Aminopeptidase N"/>
    <property type="match status" value="1"/>
</dbReference>
<evidence type="ECO:0000256" key="12">
    <source>
        <dbReference type="ARBA" id="ARBA00059739"/>
    </source>
</evidence>
<organism evidence="18 19">
    <name type="scientific">Laribacter hongkongensis</name>
    <dbReference type="NCBI Taxonomy" id="168471"/>
    <lineage>
        <taxon>Bacteria</taxon>
        <taxon>Pseudomonadati</taxon>
        <taxon>Pseudomonadota</taxon>
        <taxon>Betaproteobacteria</taxon>
        <taxon>Neisseriales</taxon>
        <taxon>Aquaspirillaceae</taxon>
        <taxon>Laribacter</taxon>
    </lineage>
</organism>
<dbReference type="RefSeq" id="WP_088861234.1">
    <property type="nucleotide sequence ID" value="NZ_CP022115.1"/>
</dbReference>
<evidence type="ECO:0000256" key="7">
    <source>
        <dbReference type="ARBA" id="ARBA00022670"/>
    </source>
</evidence>
<name>A0A248LL75_9NEIS</name>
<dbReference type="Gene3D" id="2.60.40.1840">
    <property type="match status" value="1"/>
</dbReference>
<dbReference type="SUPFAM" id="SSF55486">
    <property type="entry name" value="Metalloproteases ('zincins'), catalytic domain"/>
    <property type="match status" value="1"/>
</dbReference>
<dbReference type="AlphaFoldDB" id="A0A248LL75"/>
<feature type="domain" description="Aminopeptidase N-like N-terminal" evidence="17">
    <location>
        <begin position="92"/>
        <end position="188"/>
    </location>
</feature>
<evidence type="ECO:0000259" key="15">
    <source>
        <dbReference type="Pfam" id="PF11940"/>
    </source>
</evidence>
<feature type="domain" description="Peptidase M1 alanyl aminopeptidase C-terminal" evidence="16">
    <location>
        <begin position="554"/>
        <end position="873"/>
    </location>
</feature>
<comment type="catalytic activity">
    <reaction evidence="1">
        <text>Release of an N-terminal amino acid, Xaa-|-Yaa- from a peptide, amide or arylamide. Xaa is preferably Ala, but may be most amino acids including Pro (slow action). When a terminal hydrophobic residue is followed by a prolyl residue, the two may be released as an intact Xaa-Pro dipeptide.</text>
        <dbReference type="EC" id="3.4.11.2"/>
    </reaction>
</comment>
<dbReference type="PRINTS" id="PR00756">
    <property type="entry name" value="ALADIPTASE"/>
</dbReference>
<dbReference type="GO" id="GO:0016285">
    <property type="term" value="F:alanyl aminopeptidase activity"/>
    <property type="evidence" value="ECO:0007669"/>
    <property type="project" value="UniProtKB-EC"/>
</dbReference>
<evidence type="ECO:0000256" key="8">
    <source>
        <dbReference type="ARBA" id="ARBA00022723"/>
    </source>
</evidence>
<dbReference type="InterPro" id="IPR038438">
    <property type="entry name" value="PepN_Ig-like_sf"/>
</dbReference>
<dbReference type="InterPro" id="IPR037144">
    <property type="entry name" value="Peptidase_M1_pepN_C_sf"/>
</dbReference>
<dbReference type="PANTHER" id="PTHR46322:SF1">
    <property type="entry name" value="PUROMYCIN-SENSITIVE AMINOPEPTIDASE"/>
    <property type="match status" value="1"/>
</dbReference>
<dbReference type="GO" id="GO:0006508">
    <property type="term" value="P:proteolysis"/>
    <property type="evidence" value="ECO:0007669"/>
    <property type="project" value="UniProtKB-UniRule"/>
</dbReference>